<gene>
    <name evidence="3" type="ORF">BGZ80_011504</name>
</gene>
<dbReference type="OrthoDB" id="10257471at2759"/>
<reference evidence="3" key="1">
    <citation type="journal article" date="2020" name="Fungal Divers.">
        <title>Resolving the Mortierellaceae phylogeny through synthesis of multi-gene phylogenetics and phylogenomics.</title>
        <authorList>
            <person name="Vandepol N."/>
            <person name="Liber J."/>
            <person name="Desiro A."/>
            <person name="Na H."/>
            <person name="Kennedy M."/>
            <person name="Barry K."/>
            <person name="Grigoriev I.V."/>
            <person name="Miller A.N."/>
            <person name="O'Donnell K."/>
            <person name="Stajich J.E."/>
            <person name="Bonito G."/>
        </authorList>
    </citation>
    <scope>NUCLEOTIDE SEQUENCE</scope>
    <source>
        <strain evidence="3">NRRL 2769</strain>
    </source>
</reference>
<evidence type="ECO:0000259" key="2">
    <source>
        <dbReference type="Pfam" id="PF12937"/>
    </source>
</evidence>
<dbReference type="GO" id="GO:0031146">
    <property type="term" value="P:SCF-dependent proteasomal ubiquitin-dependent protein catabolic process"/>
    <property type="evidence" value="ECO:0007669"/>
    <property type="project" value="TreeGrafter"/>
</dbReference>
<feature type="compositionally biased region" description="Low complexity" evidence="1">
    <location>
        <begin position="464"/>
        <end position="495"/>
    </location>
</feature>
<dbReference type="AlphaFoldDB" id="A0A9P6MTR8"/>
<name>A0A9P6MTR8_9FUNG</name>
<dbReference type="SUPFAM" id="SSF52047">
    <property type="entry name" value="RNI-like"/>
    <property type="match status" value="1"/>
</dbReference>
<dbReference type="InterPro" id="IPR032675">
    <property type="entry name" value="LRR_dom_sf"/>
</dbReference>
<organism evidence="3 4">
    <name type="scientific">Entomortierella chlamydospora</name>
    <dbReference type="NCBI Taxonomy" id="101097"/>
    <lineage>
        <taxon>Eukaryota</taxon>
        <taxon>Fungi</taxon>
        <taxon>Fungi incertae sedis</taxon>
        <taxon>Mucoromycota</taxon>
        <taxon>Mortierellomycotina</taxon>
        <taxon>Mortierellomycetes</taxon>
        <taxon>Mortierellales</taxon>
        <taxon>Mortierellaceae</taxon>
        <taxon>Entomortierella</taxon>
    </lineage>
</organism>
<accession>A0A9P6MTR8</accession>
<dbReference type="PANTHER" id="PTHR13318">
    <property type="entry name" value="PARTNER OF PAIRED, ISOFORM B-RELATED"/>
    <property type="match status" value="1"/>
</dbReference>
<dbReference type="SMART" id="SM00367">
    <property type="entry name" value="LRR_CC"/>
    <property type="match status" value="4"/>
</dbReference>
<dbReference type="Gene3D" id="3.80.10.10">
    <property type="entry name" value="Ribonuclease Inhibitor"/>
    <property type="match status" value="2"/>
</dbReference>
<comment type="caution">
    <text evidence="3">The sequence shown here is derived from an EMBL/GenBank/DDBJ whole genome shotgun (WGS) entry which is preliminary data.</text>
</comment>
<evidence type="ECO:0000313" key="3">
    <source>
        <dbReference type="EMBL" id="KAG0012803.1"/>
    </source>
</evidence>
<dbReference type="InterPro" id="IPR036047">
    <property type="entry name" value="F-box-like_dom_sf"/>
</dbReference>
<evidence type="ECO:0000313" key="4">
    <source>
        <dbReference type="Proteomes" id="UP000703661"/>
    </source>
</evidence>
<evidence type="ECO:0000256" key="1">
    <source>
        <dbReference type="SAM" id="MobiDB-lite"/>
    </source>
</evidence>
<dbReference type="InterPro" id="IPR001810">
    <property type="entry name" value="F-box_dom"/>
</dbReference>
<dbReference type="SUPFAM" id="SSF81383">
    <property type="entry name" value="F-box domain"/>
    <property type="match status" value="1"/>
</dbReference>
<dbReference type="EMBL" id="JAAAID010000932">
    <property type="protein sequence ID" value="KAG0012803.1"/>
    <property type="molecule type" value="Genomic_DNA"/>
</dbReference>
<proteinExistence type="predicted"/>
<dbReference type="Pfam" id="PF12937">
    <property type="entry name" value="F-box-like"/>
    <property type="match status" value="1"/>
</dbReference>
<dbReference type="InterPro" id="IPR006553">
    <property type="entry name" value="Leu-rich_rpt_Cys-con_subtyp"/>
</dbReference>
<keyword evidence="4" id="KW-1185">Reference proteome</keyword>
<dbReference type="Gene3D" id="1.20.1280.50">
    <property type="match status" value="1"/>
</dbReference>
<feature type="domain" description="F-box" evidence="2">
    <location>
        <begin position="13"/>
        <end position="51"/>
    </location>
</feature>
<dbReference type="GO" id="GO:0019005">
    <property type="term" value="C:SCF ubiquitin ligase complex"/>
    <property type="evidence" value="ECO:0007669"/>
    <property type="project" value="TreeGrafter"/>
</dbReference>
<sequence length="576" mass="63926">MESTPANQVLAIPEILSMIVHLLDSGSLKAASLVCKDWHHHTRLILWRQLIVRKDWCESDLTQLWPALDRQGSVTKSLSLELSGAERLNRVDMSLIKVQLTSLLSRLPNLESLHIQFPHETKSNIILTIAEHATKLKQFDTDISSWDSNDMTTLLRSCPDLCYISGRNFTSKILEAIAVTQPTLNRIDCYHPQFDDDELISFAQQFPDLLQLSISFHSFLTSRALASIAASCPKIEQLEFHFCLCLQSAGFQAVFRAFNNLRVLNLGPSEAYDADIALLAVHCPNLEFLKLPFCANITQVGIGEIVHSCQNLQHLDISWCDKIQLSVFETETPWVCKGLRYLDISGISLPDSADAPTPEDILHCMYRQLSLLTQLQHLVISGHDFSLRLLEVGGPYLAQLKRLETLNISKLKNPIPWSDVIAIGNLFPRLTQFQFQCSDVVPPLSVIEGAAVKKSSKVHLGEPSESLQSTAEASTSATSLGATASGTPRITSRPSSPKRKRSRSPSPLPSPAPPIPTRSISPDPFLDQIYTGDNNGEENRPTSEAMRATLNSGLEISFQVGSEEEEAPTGWGVFWR</sequence>
<protein>
    <recommendedName>
        <fullName evidence="2">F-box domain-containing protein</fullName>
    </recommendedName>
</protein>
<dbReference type="Proteomes" id="UP000703661">
    <property type="component" value="Unassembled WGS sequence"/>
</dbReference>
<feature type="compositionally biased region" description="Pro residues" evidence="1">
    <location>
        <begin position="506"/>
        <end position="516"/>
    </location>
</feature>
<feature type="region of interest" description="Disordered" evidence="1">
    <location>
        <begin position="455"/>
        <end position="543"/>
    </location>
</feature>